<dbReference type="InterPro" id="IPR011990">
    <property type="entry name" value="TPR-like_helical_dom_sf"/>
</dbReference>
<dbReference type="PANTHER" id="PTHR47926:SF448">
    <property type="entry name" value="PENTACOTRIPEPTIDE-REPEAT REGION OF PRORP DOMAIN-CONTAINING PROTEIN"/>
    <property type="match status" value="1"/>
</dbReference>
<dbReference type="PROSITE" id="PS51375">
    <property type="entry name" value="PPR"/>
    <property type="match status" value="3"/>
</dbReference>
<evidence type="ECO:0000256" key="1">
    <source>
        <dbReference type="ARBA" id="ARBA00022737"/>
    </source>
</evidence>
<evidence type="ECO:0000313" key="4">
    <source>
        <dbReference type="Proteomes" id="UP000596661"/>
    </source>
</evidence>
<dbReference type="Gramene" id="evm.model.06.1967">
    <property type="protein sequence ID" value="cds.evm.model.06.1967"/>
    <property type="gene ID" value="evm.TU.06.1967"/>
</dbReference>
<name>A0A803PWK4_CANSA</name>
<dbReference type="GO" id="GO:0003723">
    <property type="term" value="F:RNA binding"/>
    <property type="evidence" value="ECO:0007669"/>
    <property type="project" value="InterPro"/>
</dbReference>
<dbReference type="NCBIfam" id="TIGR00756">
    <property type="entry name" value="PPR"/>
    <property type="match status" value="3"/>
</dbReference>
<evidence type="ECO:0008006" key="5">
    <source>
        <dbReference type="Google" id="ProtNLM"/>
    </source>
</evidence>
<evidence type="ECO:0000256" key="2">
    <source>
        <dbReference type="PROSITE-ProRule" id="PRU00708"/>
    </source>
</evidence>
<dbReference type="GO" id="GO:0009451">
    <property type="term" value="P:RNA modification"/>
    <property type="evidence" value="ECO:0007669"/>
    <property type="project" value="InterPro"/>
</dbReference>
<feature type="repeat" description="PPR" evidence="2">
    <location>
        <begin position="142"/>
        <end position="176"/>
    </location>
</feature>
<dbReference type="InterPro" id="IPR002885">
    <property type="entry name" value="PPR_rpt"/>
</dbReference>
<evidence type="ECO:0000313" key="3">
    <source>
        <dbReference type="EnsemblPlants" id="cds.evm.model.06.1967"/>
    </source>
</evidence>
<dbReference type="InterPro" id="IPR046960">
    <property type="entry name" value="PPR_At4g14850-like_plant"/>
</dbReference>
<dbReference type="FunFam" id="1.25.40.10:FF:000344">
    <property type="entry name" value="Pentatricopeptide repeat-containing protein"/>
    <property type="match status" value="1"/>
</dbReference>
<dbReference type="Pfam" id="PF01535">
    <property type="entry name" value="PPR"/>
    <property type="match status" value="3"/>
</dbReference>
<reference evidence="3" key="2">
    <citation type="submission" date="2021-03" db="UniProtKB">
        <authorList>
            <consortium name="EnsemblPlants"/>
        </authorList>
    </citation>
    <scope>IDENTIFICATION</scope>
</reference>
<accession>A0A803PWK4</accession>
<feature type="repeat" description="PPR" evidence="2">
    <location>
        <begin position="194"/>
        <end position="228"/>
    </location>
</feature>
<sequence>MSQQGGVEEIHAWRNHLLNFNSKSQCFGYAQKLFDESTQPGLVSWSALISRYVQNGLSAEALLAFYDMHSFGIKSNEFTFPSVLKACSITKDLNLGKQVHGVGFVTGFESDVFVANTLVCMYAKCGEFGDSRRLFDEIVVRDVVSWNALFFSYMQHDYCREAVKLFMEMIESGIRPNEFTLSTISAFNEIAQPDIVSWNAIIAGCVHHEDHKWALRLIMDMKRLGLRLNMFTLSSALKACAGLGLKELGRQLHSSLVKMDTKSDVFVDVGLIDMYSKCKMMKDAKMVHSLMPKKNLIAWNAIITGHSQNGEDFEALWLFVEVFKQKIGFNRVTLSTVLKSTATLQAIKVCQQIHAISMKTGYQSDIYVINSFLDTYAKCSQVKDAARIFEECKVGDLVAFTSMIAAYAQYGQDKLYSLDTN</sequence>
<protein>
    <recommendedName>
        <fullName evidence="5">Pentatricopeptide repeat-containing protein</fullName>
    </recommendedName>
</protein>
<proteinExistence type="predicted"/>
<feature type="repeat" description="PPR" evidence="2">
    <location>
        <begin position="41"/>
        <end position="75"/>
    </location>
</feature>
<dbReference type="Gene3D" id="1.25.40.10">
    <property type="entry name" value="Tetratricopeptide repeat domain"/>
    <property type="match status" value="4"/>
</dbReference>
<dbReference type="Proteomes" id="UP000596661">
    <property type="component" value="Chromosome 6"/>
</dbReference>
<dbReference type="PANTHER" id="PTHR47926">
    <property type="entry name" value="PENTATRICOPEPTIDE REPEAT-CONTAINING PROTEIN"/>
    <property type="match status" value="1"/>
</dbReference>
<keyword evidence="4" id="KW-1185">Reference proteome</keyword>
<dbReference type="EMBL" id="UZAU01000619">
    <property type="status" value="NOT_ANNOTATED_CDS"/>
    <property type="molecule type" value="Genomic_DNA"/>
</dbReference>
<dbReference type="OMA" id="QIHAISM"/>
<dbReference type="EnsemblPlants" id="evm.model.06.1967">
    <property type="protein sequence ID" value="cds.evm.model.06.1967"/>
    <property type="gene ID" value="evm.TU.06.1967"/>
</dbReference>
<dbReference type="Pfam" id="PF13041">
    <property type="entry name" value="PPR_2"/>
    <property type="match status" value="2"/>
</dbReference>
<organism evidence="3 4">
    <name type="scientific">Cannabis sativa</name>
    <name type="common">Hemp</name>
    <name type="synonym">Marijuana</name>
    <dbReference type="NCBI Taxonomy" id="3483"/>
    <lineage>
        <taxon>Eukaryota</taxon>
        <taxon>Viridiplantae</taxon>
        <taxon>Streptophyta</taxon>
        <taxon>Embryophyta</taxon>
        <taxon>Tracheophyta</taxon>
        <taxon>Spermatophyta</taxon>
        <taxon>Magnoliopsida</taxon>
        <taxon>eudicotyledons</taxon>
        <taxon>Gunneridae</taxon>
        <taxon>Pentapetalae</taxon>
        <taxon>rosids</taxon>
        <taxon>fabids</taxon>
        <taxon>Rosales</taxon>
        <taxon>Cannabaceae</taxon>
        <taxon>Cannabis</taxon>
    </lineage>
</organism>
<dbReference type="AlphaFoldDB" id="A0A803PWK4"/>
<reference evidence="3" key="1">
    <citation type="submission" date="2018-11" db="EMBL/GenBank/DDBJ databases">
        <authorList>
            <person name="Grassa J C."/>
        </authorList>
    </citation>
    <scope>NUCLEOTIDE SEQUENCE [LARGE SCALE GENOMIC DNA]</scope>
</reference>
<keyword evidence="1" id="KW-0677">Repeat</keyword>